<keyword evidence="1" id="KW-0472">Membrane</keyword>
<reference evidence="2 3" key="1">
    <citation type="journal article" date="2019" name="Gigascience">
        <title>Whole-genome sequence of the oriental lung fluke Paragonimus westermani.</title>
        <authorList>
            <person name="Oey H."/>
            <person name="Zakrzewski M."/>
            <person name="Narain K."/>
            <person name="Devi K.R."/>
            <person name="Agatsuma T."/>
            <person name="Nawaratna S."/>
            <person name="Gobert G.N."/>
            <person name="Jones M.K."/>
            <person name="Ragan M.A."/>
            <person name="McManus D.P."/>
            <person name="Krause L."/>
        </authorList>
    </citation>
    <scope>NUCLEOTIDE SEQUENCE [LARGE SCALE GENOMIC DNA]</scope>
    <source>
        <strain evidence="2 3">IND2009</strain>
    </source>
</reference>
<feature type="transmembrane region" description="Helical" evidence="1">
    <location>
        <begin position="12"/>
        <end position="34"/>
    </location>
</feature>
<dbReference type="EMBL" id="QNGE01003185">
    <property type="protein sequence ID" value="KAA3674391.1"/>
    <property type="molecule type" value="Genomic_DNA"/>
</dbReference>
<proteinExistence type="predicted"/>
<evidence type="ECO:0000313" key="2">
    <source>
        <dbReference type="EMBL" id="KAA3674391.1"/>
    </source>
</evidence>
<comment type="caution">
    <text evidence="2">The sequence shown here is derived from an EMBL/GenBank/DDBJ whole genome shotgun (WGS) entry which is preliminary data.</text>
</comment>
<evidence type="ECO:0000313" key="3">
    <source>
        <dbReference type="Proteomes" id="UP000324629"/>
    </source>
</evidence>
<protein>
    <submittedName>
        <fullName evidence="2">Uncharacterized protein</fullName>
    </submittedName>
</protein>
<accession>A0A5J4NFF0</accession>
<dbReference type="Proteomes" id="UP000324629">
    <property type="component" value="Unassembled WGS sequence"/>
</dbReference>
<sequence>MKQSTYTAATMFFVTTAGILTVVSIILTIAALSWQGLVVYLPRYRYTVPVTCINQVPRREGFFHMCYTRQPNDTQVNRIGISCKQRELQAVKSSSGTKDMTYYELIEWRRLTIVAVIMGLLFALVGLILICFFFWHWYRAVVYKKSHFYQRLVSGTILLFSGKKF</sequence>
<evidence type="ECO:0000256" key="1">
    <source>
        <dbReference type="SAM" id="Phobius"/>
    </source>
</evidence>
<organism evidence="2 3">
    <name type="scientific">Paragonimus westermani</name>
    <dbReference type="NCBI Taxonomy" id="34504"/>
    <lineage>
        <taxon>Eukaryota</taxon>
        <taxon>Metazoa</taxon>
        <taxon>Spiralia</taxon>
        <taxon>Lophotrochozoa</taxon>
        <taxon>Platyhelminthes</taxon>
        <taxon>Trematoda</taxon>
        <taxon>Digenea</taxon>
        <taxon>Plagiorchiida</taxon>
        <taxon>Troglotremata</taxon>
        <taxon>Troglotrematidae</taxon>
        <taxon>Paragonimus</taxon>
    </lineage>
</organism>
<feature type="transmembrane region" description="Helical" evidence="1">
    <location>
        <begin position="111"/>
        <end position="135"/>
    </location>
</feature>
<dbReference type="Gene3D" id="1.20.140.150">
    <property type="match status" value="1"/>
</dbReference>
<keyword evidence="3" id="KW-1185">Reference proteome</keyword>
<keyword evidence="1" id="KW-1133">Transmembrane helix</keyword>
<name>A0A5J4NFF0_9TREM</name>
<gene>
    <name evidence="2" type="ORF">DEA37_0005066</name>
</gene>
<dbReference type="AlphaFoldDB" id="A0A5J4NFF0"/>
<keyword evidence="1" id="KW-0812">Transmembrane</keyword>